<comment type="function">
    <text evidence="8">The glycine cleavage system catalyzes the degradation of glycine.</text>
</comment>
<dbReference type="Gene3D" id="3.30.1360.120">
    <property type="entry name" value="Probable tRNA modification gtpase trme, domain 1"/>
    <property type="match status" value="1"/>
</dbReference>
<dbReference type="GO" id="GO:0005739">
    <property type="term" value="C:mitochondrion"/>
    <property type="evidence" value="ECO:0007669"/>
    <property type="project" value="UniProtKB-SubCell"/>
</dbReference>
<dbReference type="Pfam" id="PF01571">
    <property type="entry name" value="GCV_T"/>
    <property type="match status" value="1"/>
</dbReference>
<evidence type="ECO:0000259" key="10">
    <source>
        <dbReference type="Pfam" id="PF08669"/>
    </source>
</evidence>
<dbReference type="EC" id="2.1.2.10" evidence="2 8"/>
<proteinExistence type="evidence at transcript level"/>
<dbReference type="InterPro" id="IPR013977">
    <property type="entry name" value="GcvT_C"/>
</dbReference>
<accession>A0A192ZI92</accession>
<comment type="catalytic activity">
    <reaction evidence="6 8">
        <text>N(6)-[(R)-S(8)-aminomethyldihydrolipoyl]-L-lysyl-[protein] + (6S)-5,6,7,8-tetrahydrofolate = N(6)-[(R)-dihydrolipoyl]-L-lysyl-[protein] + (6R)-5,10-methylene-5,6,7,8-tetrahydrofolate + NH4(+)</text>
        <dbReference type="Rhea" id="RHEA:16945"/>
        <dbReference type="Rhea" id="RHEA-COMP:10475"/>
        <dbReference type="Rhea" id="RHEA-COMP:10492"/>
        <dbReference type="ChEBI" id="CHEBI:15636"/>
        <dbReference type="ChEBI" id="CHEBI:28938"/>
        <dbReference type="ChEBI" id="CHEBI:57453"/>
        <dbReference type="ChEBI" id="CHEBI:83100"/>
        <dbReference type="ChEBI" id="CHEBI:83143"/>
        <dbReference type="EC" id="2.1.2.10"/>
    </reaction>
</comment>
<dbReference type="Gene3D" id="3.30.70.1400">
    <property type="entry name" value="Aminomethyltransferase beta-barrel domains"/>
    <property type="match status" value="1"/>
</dbReference>
<dbReference type="InterPro" id="IPR029043">
    <property type="entry name" value="GcvT/YgfZ_C"/>
</dbReference>
<dbReference type="InterPro" id="IPR006223">
    <property type="entry name" value="GcvT"/>
</dbReference>
<dbReference type="EMBL" id="KT984584">
    <property type="protein sequence ID" value="ANM86804.1"/>
    <property type="molecule type" value="mRNA"/>
</dbReference>
<dbReference type="SUPFAM" id="SSF103025">
    <property type="entry name" value="Folate-binding domain"/>
    <property type="match status" value="1"/>
</dbReference>
<dbReference type="AlphaFoldDB" id="A0A192ZI92"/>
<evidence type="ECO:0000313" key="11">
    <source>
        <dbReference type="EMBL" id="ANM86804.1"/>
    </source>
</evidence>
<comment type="similarity">
    <text evidence="1 8">Belongs to the GcvT family.</text>
</comment>
<name>A0A192ZI92_9EUKA</name>
<dbReference type="FunFam" id="2.40.30.110:FF:000002">
    <property type="entry name" value="Aminomethyltransferase"/>
    <property type="match status" value="1"/>
</dbReference>
<dbReference type="PANTHER" id="PTHR43757">
    <property type="entry name" value="AMINOMETHYLTRANSFERASE"/>
    <property type="match status" value="1"/>
</dbReference>
<organism evidence="11">
    <name type="scientific">Stygiella incarcerata</name>
    <dbReference type="NCBI Taxonomy" id="1712417"/>
    <lineage>
        <taxon>Eukaryota</taxon>
        <taxon>Discoba</taxon>
        <taxon>Jakobida</taxon>
        <taxon>Andalucina</taxon>
        <taxon>Stygiellidae</taxon>
        <taxon>Stygiella</taxon>
    </lineage>
</organism>
<evidence type="ECO:0000256" key="8">
    <source>
        <dbReference type="RuleBase" id="RU003981"/>
    </source>
</evidence>
<keyword evidence="8" id="KW-0809">Transit peptide</keyword>
<dbReference type="NCBIfam" id="TIGR00528">
    <property type="entry name" value="gcvT"/>
    <property type="match status" value="1"/>
</dbReference>
<feature type="domain" description="GCVT N-terminal" evidence="9">
    <location>
        <begin position="28"/>
        <end position="289"/>
    </location>
</feature>
<dbReference type="PIRSF" id="PIRSF006487">
    <property type="entry name" value="GcvT"/>
    <property type="match status" value="1"/>
</dbReference>
<comment type="subunit">
    <text evidence="8">The glycine cleavage system is composed of four proteins: P, T, L and H.</text>
</comment>
<evidence type="ECO:0000256" key="3">
    <source>
        <dbReference type="ARBA" id="ARBA00022576"/>
    </source>
</evidence>
<evidence type="ECO:0000256" key="4">
    <source>
        <dbReference type="ARBA" id="ARBA00022679"/>
    </source>
</evidence>
<dbReference type="GO" id="GO:0005960">
    <property type="term" value="C:glycine cleavage complex"/>
    <property type="evidence" value="ECO:0007669"/>
    <property type="project" value="InterPro"/>
</dbReference>
<dbReference type="InterPro" id="IPR027266">
    <property type="entry name" value="TrmE/GcvT-like"/>
</dbReference>
<comment type="subcellular location">
    <subcellularLocation>
        <location evidence="8">Mitochondrion</location>
    </subcellularLocation>
</comment>
<keyword evidence="3 8" id="KW-0032">Aminotransferase</keyword>
<dbReference type="Gene3D" id="2.40.30.110">
    <property type="entry name" value="Aminomethyltransferase beta-barrel domains"/>
    <property type="match status" value="1"/>
</dbReference>
<evidence type="ECO:0000256" key="5">
    <source>
        <dbReference type="ARBA" id="ARBA00031395"/>
    </source>
</evidence>
<dbReference type="GO" id="GO:0006546">
    <property type="term" value="P:glycine catabolic process"/>
    <property type="evidence" value="ECO:0007669"/>
    <property type="project" value="InterPro"/>
</dbReference>
<gene>
    <name evidence="11" type="primary">GCST</name>
</gene>
<reference evidence="11" key="1">
    <citation type="journal article" date="2016" name="Mol. Biol. Evol.">
        <title>Novel hydrogenosomes in the microaerophilic jakobid Stygiella incarcerata.</title>
        <authorList>
            <person name="Leger M.M."/>
            <person name="Eme L."/>
            <person name="Hug L.A."/>
            <person name="Roger A.J."/>
        </authorList>
    </citation>
    <scope>NUCLEOTIDE SEQUENCE</scope>
</reference>
<dbReference type="GO" id="GO:0008483">
    <property type="term" value="F:transaminase activity"/>
    <property type="evidence" value="ECO:0007669"/>
    <property type="project" value="UniProtKB-KW"/>
</dbReference>
<feature type="domain" description="Aminomethyltransferase C-terminal" evidence="10">
    <location>
        <begin position="313"/>
        <end position="390"/>
    </location>
</feature>
<dbReference type="PANTHER" id="PTHR43757:SF2">
    <property type="entry name" value="AMINOMETHYLTRANSFERASE, MITOCHONDRIAL"/>
    <property type="match status" value="1"/>
</dbReference>
<keyword evidence="4 8" id="KW-0808">Transferase</keyword>
<dbReference type="NCBIfam" id="NF001567">
    <property type="entry name" value="PRK00389.1"/>
    <property type="match status" value="1"/>
</dbReference>
<dbReference type="InterPro" id="IPR028896">
    <property type="entry name" value="GcvT/YgfZ/DmdA"/>
</dbReference>
<sequence>MLSTLSRFCQPSKFTRSLSAAVGKKTPLFDWHVNQKGAIVDFCGYQLPVTYADMTIMQSTLHTRKECSLFDVSHMGQVRIFGKNRLEFLESLTAANLKVLKQGRAVLTQLTNEEGGIIDDTIISNKGDYVDMVVNAVCRDGDIALLREKAKSFGDDMRVEVFDERGLIALQGPKAMKVLQQIVDPNLNLTKMGFMATTNTFIPRLGKEIPCHITRCGYTGEDGFEISVLGCAAPMLADMFLASPDANVRPAGLGARDTLRLEAGLCLMTADMDGTTSPIEADLGFTIGKRRRENGGFPGAARVLKEIKEGVKRVRVGFFVNGAPAREHVKVFSDKNTEIGVITSGGYSPVLKKNISMGYVPPKYAKVGTEVLVSVRNRFQKAVVTKMPFVPSRYYRVPK</sequence>
<dbReference type="SUPFAM" id="SSF101790">
    <property type="entry name" value="Aminomethyltransferase beta-barrel domain"/>
    <property type="match status" value="1"/>
</dbReference>
<protein>
    <recommendedName>
        <fullName evidence="2 8">Aminomethyltransferase</fullName>
        <ecNumber evidence="2 8">2.1.2.10</ecNumber>
    </recommendedName>
    <alternativeName>
        <fullName evidence="5 8">Glycine cleavage system T protein</fullName>
    </alternativeName>
</protein>
<evidence type="ECO:0000256" key="7">
    <source>
        <dbReference type="PIRSR" id="PIRSR006487-1"/>
    </source>
</evidence>
<dbReference type="Pfam" id="PF08669">
    <property type="entry name" value="GCV_T_C"/>
    <property type="match status" value="1"/>
</dbReference>
<dbReference type="InterPro" id="IPR006222">
    <property type="entry name" value="GCVT_N"/>
</dbReference>
<feature type="binding site" evidence="7">
    <location>
        <position position="225"/>
    </location>
    <ligand>
        <name>substrate</name>
    </ligand>
</feature>
<dbReference type="GO" id="GO:0004047">
    <property type="term" value="F:aminomethyltransferase activity"/>
    <property type="evidence" value="ECO:0007669"/>
    <property type="project" value="UniProtKB-EC"/>
</dbReference>
<keyword evidence="8" id="KW-0496">Mitochondrion</keyword>
<dbReference type="Gene3D" id="4.10.1250.10">
    <property type="entry name" value="Aminomethyltransferase fragment"/>
    <property type="match status" value="1"/>
</dbReference>
<evidence type="ECO:0000256" key="1">
    <source>
        <dbReference type="ARBA" id="ARBA00008609"/>
    </source>
</evidence>
<evidence type="ECO:0000256" key="2">
    <source>
        <dbReference type="ARBA" id="ARBA00012616"/>
    </source>
</evidence>
<dbReference type="FunFam" id="3.30.70.1400:FF:000001">
    <property type="entry name" value="Aminomethyltransferase"/>
    <property type="match status" value="1"/>
</dbReference>
<evidence type="ECO:0000256" key="6">
    <source>
        <dbReference type="ARBA" id="ARBA00047665"/>
    </source>
</evidence>
<evidence type="ECO:0000259" key="9">
    <source>
        <dbReference type="Pfam" id="PF01571"/>
    </source>
</evidence>